<proteinExistence type="inferred from homology"/>
<dbReference type="KEGG" id="mgly:NCTC10194_00010"/>
<sequence length="95" mass="10931">MNPEMIKRLKRMQDEMEKKQKEIEAKEFVVEKQGIKVIMLGNFLVKQIIVDEALVDPEDKDILEDLIVIAINEGIDLIKEEQAKAMPQMPSGFGF</sequence>
<gene>
    <name evidence="3" type="primary">MCYN0834</name>
    <name evidence="3" type="ORF">NCTC10194_00010</name>
</gene>
<name>A0A449AU51_9BACT</name>
<dbReference type="InterPro" id="IPR036894">
    <property type="entry name" value="YbaB-like_sf"/>
</dbReference>
<evidence type="ECO:0000256" key="2">
    <source>
        <dbReference type="SAM" id="Coils"/>
    </source>
</evidence>
<dbReference type="InterPro" id="IPR004401">
    <property type="entry name" value="YbaB/EbfC"/>
</dbReference>
<feature type="coiled-coil region" evidence="2">
    <location>
        <begin position="2"/>
        <end position="29"/>
    </location>
</feature>
<dbReference type="Pfam" id="PF02575">
    <property type="entry name" value="YbaB_DNA_bd"/>
    <property type="match status" value="1"/>
</dbReference>
<keyword evidence="4" id="KW-1185">Reference proteome</keyword>
<evidence type="ECO:0000313" key="3">
    <source>
        <dbReference type="EMBL" id="VEU70016.1"/>
    </source>
</evidence>
<dbReference type="RefSeq" id="WP_027333902.1">
    <property type="nucleotide sequence ID" value="NZ_LR215024.1"/>
</dbReference>
<comment type="function">
    <text evidence="1">Binds to DNA and alters its conformation. May be involved in regulation of gene expression, nucleoid organization and DNA protection.</text>
</comment>
<comment type="similarity">
    <text evidence="1">Belongs to the YbaB/EbfC family.</text>
</comment>
<dbReference type="GO" id="GO:0003677">
    <property type="term" value="F:DNA binding"/>
    <property type="evidence" value="ECO:0007669"/>
    <property type="project" value="UniProtKB-UniRule"/>
</dbReference>
<dbReference type="Proteomes" id="UP000290815">
    <property type="component" value="Chromosome"/>
</dbReference>
<evidence type="ECO:0000256" key="1">
    <source>
        <dbReference type="HAMAP-Rule" id="MF_00274"/>
    </source>
</evidence>
<dbReference type="GO" id="GO:0005737">
    <property type="term" value="C:cytoplasm"/>
    <property type="evidence" value="ECO:0007669"/>
    <property type="project" value="UniProtKB-UniRule"/>
</dbReference>
<protein>
    <recommendedName>
        <fullName evidence="1">Nucleoid-associated protein NCTC10194_00010</fullName>
    </recommendedName>
</protein>
<dbReference type="GO" id="GO:0043590">
    <property type="term" value="C:bacterial nucleoid"/>
    <property type="evidence" value="ECO:0007669"/>
    <property type="project" value="UniProtKB-UniRule"/>
</dbReference>
<keyword evidence="1" id="KW-0238">DNA-binding</keyword>
<reference evidence="3 4" key="1">
    <citation type="submission" date="2019-01" db="EMBL/GenBank/DDBJ databases">
        <authorList>
            <consortium name="Pathogen Informatics"/>
        </authorList>
    </citation>
    <scope>NUCLEOTIDE SEQUENCE [LARGE SCALE GENOMIC DNA]</scope>
    <source>
        <strain evidence="3 4">NCTC10194</strain>
    </source>
</reference>
<keyword evidence="1" id="KW-0963">Cytoplasm</keyword>
<dbReference type="SUPFAM" id="SSF82607">
    <property type="entry name" value="YbaB-like"/>
    <property type="match status" value="1"/>
</dbReference>
<dbReference type="PIRSF" id="PIRSF004555">
    <property type="entry name" value="UCP004555"/>
    <property type="match status" value="1"/>
</dbReference>
<accession>A0A449AU51</accession>
<evidence type="ECO:0000313" key="4">
    <source>
        <dbReference type="Proteomes" id="UP000290815"/>
    </source>
</evidence>
<comment type="subunit">
    <text evidence="1">Homodimer.</text>
</comment>
<keyword evidence="2" id="KW-0175">Coiled coil</keyword>
<dbReference type="EMBL" id="LR215024">
    <property type="protein sequence ID" value="VEU70016.1"/>
    <property type="molecule type" value="Genomic_DNA"/>
</dbReference>
<dbReference type="HAMAP" id="MF_00274">
    <property type="entry name" value="DNA_YbaB_EbfC"/>
    <property type="match status" value="1"/>
</dbReference>
<organism evidence="3 4">
    <name type="scientific">Mycoplasmopsis glycophila</name>
    <dbReference type="NCBI Taxonomy" id="171285"/>
    <lineage>
        <taxon>Bacteria</taxon>
        <taxon>Bacillati</taxon>
        <taxon>Mycoplasmatota</taxon>
        <taxon>Mycoplasmoidales</taxon>
        <taxon>Metamycoplasmataceae</taxon>
        <taxon>Mycoplasmopsis</taxon>
    </lineage>
</organism>
<dbReference type="NCBIfam" id="TIGR00103">
    <property type="entry name" value="DNA_YbaB_EbfC"/>
    <property type="match status" value="1"/>
</dbReference>
<dbReference type="Gene3D" id="3.30.1310.10">
    <property type="entry name" value="Nucleoid-associated protein YbaB-like domain"/>
    <property type="match status" value="1"/>
</dbReference>
<comment type="subcellular location">
    <subcellularLocation>
        <location evidence="1">Cytoplasm</location>
        <location evidence="1">Nucleoid</location>
    </subcellularLocation>
</comment>
<dbReference type="AlphaFoldDB" id="A0A449AU51"/>